<organism evidence="2 3">
    <name type="scientific">Chara braunii</name>
    <name type="common">Braun's stonewort</name>
    <dbReference type="NCBI Taxonomy" id="69332"/>
    <lineage>
        <taxon>Eukaryota</taxon>
        <taxon>Viridiplantae</taxon>
        <taxon>Streptophyta</taxon>
        <taxon>Charophyceae</taxon>
        <taxon>Charales</taxon>
        <taxon>Characeae</taxon>
        <taxon>Chara</taxon>
    </lineage>
</organism>
<dbReference type="EMBL" id="BFEA01000617">
    <property type="protein sequence ID" value="GBG87498.1"/>
    <property type="molecule type" value="Genomic_DNA"/>
</dbReference>
<dbReference type="AlphaFoldDB" id="A0A388LYU2"/>
<feature type="compositionally biased region" description="Low complexity" evidence="1">
    <location>
        <begin position="227"/>
        <end position="240"/>
    </location>
</feature>
<evidence type="ECO:0000313" key="2">
    <source>
        <dbReference type="EMBL" id="GBG87498.1"/>
    </source>
</evidence>
<evidence type="ECO:0000256" key="1">
    <source>
        <dbReference type="SAM" id="MobiDB-lite"/>
    </source>
</evidence>
<gene>
    <name evidence="2" type="ORF">CBR_g45557</name>
</gene>
<dbReference type="Proteomes" id="UP000265515">
    <property type="component" value="Unassembled WGS sequence"/>
</dbReference>
<proteinExistence type="predicted"/>
<evidence type="ECO:0000313" key="3">
    <source>
        <dbReference type="Proteomes" id="UP000265515"/>
    </source>
</evidence>
<comment type="caution">
    <text evidence="2">The sequence shown here is derived from an EMBL/GenBank/DDBJ whole genome shotgun (WGS) entry which is preliminary data.</text>
</comment>
<keyword evidence="3" id="KW-1185">Reference proteome</keyword>
<accession>A0A388LYU2</accession>
<feature type="compositionally biased region" description="Basic and acidic residues" evidence="1">
    <location>
        <begin position="163"/>
        <end position="173"/>
    </location>
</feature>
<dbReference type="Gramene" id="GBG87498">
    <property type="protein sequence ID" value="GBG87498"/>
    <property type="gene ID" value="CBR_g45557"/>
</dbReference>
<reference evidence="2 3" key="1">
    <citation type="journal article" date="2018" name="Cell">
        <title>The Chara Genome: Secondary Complexity and Implications for Plant Terrestrialization.</title>
        <authorList>
            <person name="Nishiyama T."/>
            <person name="Sakayama H."/>
            <person name="Vries J.D."/>
            <person name="Buschmann H."/>
            <person name="Saint-Marcoux D."/>
            <person name="Ullrich K.K."/>
            <person name="Haas F.B."/>
            <person name="Vanderstraeten L."/>
            <person name="Becker D."/>
            <person name="Lang D."/>
            <person name="Vosolsobe S."/>
            <person name="Rombauts S."/>
            <person name="Wilhelmsson P.K.I."/>
            <person name="Janitza P."/>
            <person name="Kern R."/>
            <person name="Heyl A."/>
            <person name="Rumpler F."/>
            <person name="Villalobos L.I.A.C."/>
            <person name="Clay J.M."/>
            <person name="Skokan R."/>
            <person name="Toyoda A."/>
            <person name="Suzuki Y."/>
            <person name="Kagoshima H."/>
            <person name="Schijlen E."/>
            <person name="Tajeshwar N."/>
            <person name="Catarino B."/>
            <person name="Hetherington A.J."/>
            <person name="Saltykova A."/>
            <person name="Bonnot C."/>
            <person name="Breuninger H."/>
            <person name="Symeonidi A."/>
            <person name="Radhakrishnan G.V."/>
            <person name="Van Nieuwerburgh F."/>
            <person name="Deforce D."/>
            <person name="Chang C."/>
            <person name="Karol K.G."/>
            <person name="Hedrich R."/>
            <person name="Ulvskov P."/>
            <person name="Glockner G."/>
            <person name="Delwiche C.F."/>
            <person name="Petrasek J."/>
            <person name="Van de Peer Y."/>
            <person name="Friml J."/>
            <person name="Beilby M."/>
            <person name="Dolan L."/>
            <person name="Kohara Y."/>
            <person name="Sugano S."/>
            <person name="Fujiyama A."/>
            <person name="Delaux P.-M."/>
            <person name="Quint M."/>
            <person name="TheiBen G."/>
            <person name="Hagemann M."/>
            <person name="Harholt J."/>
            <person name="Dunand C."/>
            <person name="Zachgo S."/>
            <person name="Langdale J."/>
            <person name="Maumus F."/>
            <person name="Straeten D.V.D."/>
            <person name="Gould S.B."/>
            <person name="Rensing S.A."/>
        </authorList>
    </citation>
    <scope>NUCLEOTIDE SEQUENCE [LARGE SCALE GENOMIC DNA]</scope>
    <source>
        <strain evidence="2 3">S276</strain>
    </source>
</reference>
<sequence>MLTVKCHWSRYYSNRELEHNHEISLVVTQLWLNESTTDGTLVGMLCGEIAKGGRATVAYKLLAFLSQLVDDLPTDIISYNLRQAEPVTLERKLTPIVIWANCTEDYGQYLSDHNPTVWCYLDLDELAPDNSDFDEFWKAHRENGELSSDDDLGRIAIVGLLKEEESEARSTTKEEEEASAPEPREDPPARAPPSVRGGSTLNPAVPSDAASRHDGAATSRRRRRSRSPSPSVSAPSTLRLRPPPSPDIPSSSRLPPPP</sequence>
<feature type="region of interest" description="Disordered" evidence="1">
    <location>
        <begin position="163"/>
        <end position="258"/>
    </location>
</feature>
<feature type="compositionally biased region" description="Low complexity" evidence="1">
    <location>
        <begin position="248"/>
        <end position="258"/>
    </location>
</feature>
<dbReference type="STRING" id="69332.A0A388LYU2"/>
<protein>
    <submittedName>
        <fullName evidence="2">Uncharacterized protein</fullName>
    </submittedName>
</protein>
<name>A0A388LYU2_CHABU</name>